<evidence type="ECO:0000256" key="1">
    <source>
        <dbReference type="ARBA" id="ARBA00000707"/>
    </source>
</evidence>
<dbReference type="Proteomes" id="UP000002038">
    <property type="component" value="Unassembled WGS sequence"/>
</dbReference>
<dbReference type="RefSeq" id="XP_031581156.1">
    <property type="nucleotide sequence ID" value="XM_031725544.1"/>
</dbReference>
<dbReference type="Gene3D" id="3.10.20.90">
    <property type="entry name" value="Phosphatidylinositol 3-kinase Catalytic Subunit, Chain A, domain 1"/>
    <property type="match status" value="1"/>
</dbReference>
<dbReference type="FunFam" id="3.90.70.80:FF:000016">
    <property type="entry name" value="Putative ubiquitin thioesterase otu1"/>
    <property type="match status" value="1"/>
</dbReference>
<protein>
    <recommendedName>
        <fullName evidence="13">Ubiquitin thioesterase OTU</fullName>
        <ecNumber evidence="13">3.4.19.12</ecNumber>
    </recommendedName>
</protein>
<dbReference type="Gene3D" id="3.30.70.3490">
    <property type="match status" value="1"/>
</dbReference>
<accession>A0A179V3G3</accession>
<dbReference type="Pfam" id="PF02338">
    <property type="entry name" value="OTU"/>
    <property type="match status" value="1"/>
</dbReference>
<keyword evidence="8 13" id="KW-0833">Ubl conjugation pathway</keyword>
<evidence type="ECO:0000313" key="15">
    <source>
        <dbReference type="EMBL" id="OAT13871.1"/>
    </source>
</evidence>
<dbReference type="SUPFAM" id="SSF54001">
    <property type="entry name" value="Cysteine proteinases"/>
    <property type="match status" value="1"/>
</dbReference>
<dbReference type="GO" id="GO:0004843">
    <property type="term" value="F:cysteine-type deubiquitinase activity"/>
    <property type="evidence" value="ECO:0007669"/>
    <property type="project" value="UniProtKB-UniRule"/>
</dbReference>
<dbReference type="InterPro" id="IPR003323">
    <property type="entry name" value="OTU_dom"/>
</dbReference>
<dbReference type="GeneID" id="8501297"/>
<dbReference type="InterPro" id="IPR000648">
    <property type="entry name" value="Oxysterol-bd"/>
</dbReference>
<reference evidence="16" key="1">
    <citation type="journal article" date="2015" name="PLoS Genet.">
        <title>The dynamic genome and transcriptome of the human fungal pathogen Blastomyces and close relative Emmonsia.</title>
        <authorList>
            <person name="Munoz J.F."/>
            <person name="Gauthier G.M."/>
            <person name="Desjardins C.A."/>
            <person name="Gallo J.E."/>
            <person name="Holder J."/>
            <person name="Sullivan T.D."/>
            <person name="Marty A.J."/>
            <person name="Carmen J.C."/>
            <person name="Chen Z."/>
            <person name="Ding L."/>
            <person name="Gujja S."/>
            <person name="Magrini V."/>
            <person name="Misas E."/>
            <person name="Mitreva M."/>
            <person name="Priest M."/>
            <person name="Saif S."/>
            <person name="Whiston E.A."/>
            <person name="Young S."/>
            <person name="Zeng Q."/>
            <person name="Goldman W.E."/>
            <person name="Mardis E.R."/>
            <person name="Taylor J.W."/>
            <person name="McEwen J.G."/>
            <person name="Clay O.K."/>
            <person name="Klein B.S."/>
            <person name="Cuomo C.A."/>
        </authorList>
    </citation>
    <scope>NUCLEOTIDE SEQUENCE [LARGE SCALE GENOMIC DNA]</scope>
    <source>
        <strain evidence="16">SLH14081</strain>
    </source>
</reference>
<evidence type="ECO:0000259" key="14">
    <source>
        <dbReference type="PROSITE" id="PS50802"/>
    </source>
</evidence>
<dbReference type="EC" id="3.4.19.12" evidence="13"/>
<dbReference type="PANTHER" id="PTHR13312">
    <property type="entry name" value="HIV-INDUCED PROTEIN-7-LIKE PROTEASE"/>
    <property type="match status" value="1"/>
</dbReference>
<dbReference type="Pfam" id="PF21403">
    <property type="entry name" value="OTU1_UBXL"/>
    <property type="match status" value="1"/>
</dbReference>
<comment type="similarity">
    <text evidence="3 12">Belongs to the OSBP family.</text>
</comment>
<dbReference type="GO" id="GO:0030968">
    <property type="term" value="P:endoplasmic reticulum unfolded protein response"/>
    <property type="evidence" value="ECO:0007669"/>
    <property type="project" value="TreeGrafter"/>
</dbReference>
<dbReference type="GO" id="GO:0005634">
    <property type="term" value="C:nucleus"/>
    <property type="evidence" value="ECO:0007669"/>
    <property type="project" value="TreeGrafter"/>
</dbReference>
<dbReference type="PANTHER" id="PTHR13312:SF0">
    <property type="entry name" value="UBIQUITIN THIOESTERASE OTU1"/>
    <property type="match status" value="1"/>
</dbReference>
<evidence type="ECO:0000256" key="2">
    <source>
        <dbReference type="ARBA" id="ARBA00004496"/>
    </source>
</evidence>
<comment type="function">
    <text evidence="13">Hydrolase that can remove conjugated ubiquitin from proteins and may therefore play an important regulatory role at the level of protein turnover by preventing degradation.</text>
</comment>
<comment type="subcellular location">
    <subcellularLocation>
        <location evidence="2 13">Cytoplasm</location>
    </subcellularLocation>
</comment>
<keyword evidence="4 13" id="KW-0963">Cytoplasm</keyword>
<evidence type="ECO:0000256" key="9">
    <source>
        <dbReference type="ARBA" id="ARBA00022801"/>
    </source>
</evidence>
<keyword evidence="11" id="KW-0862">Zinc</keyword>
<dbReference type="GO" id="GO:0008289">
    <property type="term" value="F:lipid binding"/>
    <property type="evidence" value="ECO:0007669"/>
    <property type="project" value="InterPro"/>
</dbReference>
<dbReference type="GO" id="GO:0036503">
    <property type="term" value="P:ERAD pathway"/>
    <property type="evidence" value="ECO:0007669"/>
    <property type="project" value="TreeGrafter"/>
</dbReference>
<evidence type="ECO:0000256" key="12">
    <source>
        <dbReference type="RuleBase" id="RU003844"/>
    </source>
</evidence>
<dbReference type="AlphaFoldDB" id="A0A179V3G3"/>
<dbReference type="GO" id="GO:0008270">
    <property type="term" value="F:zinc ion binding"/>
    <property type="evidence" value="ECO:0007669"/>
    <property type="project" value="UniProtKB-KW"/>
</dbReference>
<dbReference type="InterPro" id="IPR038765">
    <property type="entry name" value="Papain-like_cys_pep_sf"/>
</dbReference>
<dbReference type="GO" id="GO:0005829">
    <property type="term" value="C:cytosol"/>
    <property type="evidence" value="ECO:0007669"/>
    <property type="project" value="TreeGrafter"/>
</dbReference>
<evidence type="ECO:0000256" key="8">
    <source>
        <dbReference type="ARBA" id="ARBA00022786"/>
    </source>
</evidence>
<keyword evidence="7" id="KW-0863">Zinc-finger</keyword>
<dbReference type="InterPro" id="IPR048857">
    <property type="entry name" value="OTU1_Ubl"/>
</dbReference>
<proteinExistence type="inferred from homology"/>
<dbReference type="OrthoDB" id="48057at2759"/>
<dbReference type="Pfam" id="PF01237">
    <property type="entry name" value="Oxysterol_BP"/>
    <property type="match status" value="1"/>
</dbReference>
<dbReference type="PROSITE" id="PS01013">
    <property type="entry name" value="OSBP"/>
    <property type="match status" value="1"/>
</dbReference>
<keyword evidence="16" id="KW-1185">Reference proteome</keyword>
<organism evidence="15 16">
    <name type="scientific">Blastomyces gilchristii (strain SLH14081)</name>
    <name type="common">Blastomyces dermatitidis</name>
    <dbReference type="NCBI Taxonomy" id="559298"/>
    <lineage>
        <taxon>Eukaryota</taxon>
        <taxon>Fungi</taxon>
        <taxon>Dikarya</taxon>
        <taxon>Ascomycota</taxon>
        <taxon>Pezizomycotina</taxon>
        <taxon>Eurotiomycetes</taxon>
        <taxon>Eurotiomycetidae</taxon>
        <taxon>Onygenales</taxon>
        <taxon>Ajellomycetaceae</taxon>
        <taxon>Blastomyces</taxon>
    </lineage>
</organism>
<name>A0A179V3G3_BLAGS</name>
<dbReference type="EMBL" id="GG657479">
    <property type="protein sequence ID" value="OAT13871.1"/>
    <property type="molecule type" value="Genomic_DNA"/>
</dbReference>
<dbReference type="PROSITE" id="PS50802">
    <property type="entry name" value="OTU"/>
    <property type="match status" value="1"/>
</dbReference>
<gene>
    <name evidence="15" type="ORF">BDBG_17926</name>
</gene>
<keyword evidence="9 13" id="KW-0378">Hydrolase</keyword>
<evidence type="ECO:0000256" key="4">
    <source>
        <dbReference type="ARBA" id="ARBA00022490"/>
    </source>
</evidence>
<dbReference type="FunFam" id="2.40.160.120:FF:000016">
    <property type="entry name" value="Oxysterol binding protein (Orp8), putative"/>
    <property type="match status" value="1"/>
</dbReference>
<dbReference type="GO" id="GO:0016579">
    <property type="term" value="P:protein deubiquitination"/>
    <property type="evidence" value="ECO:0007669"/>
    <property type="project" value="TreeGrafter"/>
</dbReference>
<dbReference type="KEGG" id="bgh:BDBG_17926"/>
<evidence type="ECO:0000256" key="5">
    <source>
        <dbReference type="ARBA" id="ARBA00022670"/>
    </source>
</evidence>
<feature type="domain" description="OTU" evidence="14">
    <location>
        <begin position="151"/>
        <end position="271"/>
    </location>
</feature>
<sequence>MKIRIRGPGGQSTISLDESATIHDLQAQISEKTALTSYDIKYGYPPKPLDLSQLDPARSITEIGTNLSGEQLIISKKGGSTTGTSVSSGQQQQQQSVMTNTACQIDSNRAAQKIQPAARNISKPLSLSRKGNTAVENDPPEIPSPEHGGTVVLRIMPDDNSCLFRAVSSAVMGAMDAMTELRSVVAQTIQEQPDVYSAAVLEKAPDDYCRWIQTEDSWGGGIELSILSKRFDIEICSIDVQSLRVDRFNEGPPTRCIVVYSGIHYDVIALSPSDEPYTHAYAPPEFDTKIFDSEDPIILERALALCKILQVALPSEPDKPFTKNRIYEIFSLQIQFSLADKVPRIFECRELLAYPIVLLPTQQPSSSIKEPSHRDPIICLISRYFHSYPQSSPRLRTPRSSYHNKEAEKHEEKYRGKYADFQKTEDRPVSIVLSLETFPQAELTMAMPDVRCSNTWQKQEKTRKLLKPGKSGNEYFFVVGSTKKLCSIPYLIRKLATVPAASFGHYGDRSDRLAFATHPIARPGYDDDALPVISPWLQASGNLTTNYPDWFLLVFRGRDLTNNRPVVHFMASSFSGASSVFDTLKPRSSLGSAMSNNLDDGVVASLGTTTTTANTIASAVPEKAPDDSSKLKTFLGILRQFIGVSDIATVRFSLPAQLLEPTPNLEYWNYLDRPETFVSIGKSDDHLGRMLEVLRFWFTKDLCNWEIEDTENPIATTAHTSAASTTSAAISGGSERVKISYLTEQTSHHPPVSAFYVDCPQRGITARGFDQISAKFTGTSIRVTPGQHNLGIFITLRDRGNEEYQLTHPAAHLGGLLRGSLSITVSDTCFITCAETRIKAILQYLDEGWIGKAQNRVVGIIFRYDPENDNQFKIKDVPESDVLARIEGCWHEKIYYTLTPTESNICNARKGKDTDGGKEKDKDREKHLLIDIAPLFPVSKLIPPDDQQLPNESRKFWSRVTAAIGEKQYSLATKLKQELEEKQRQLASARKERNEEWKPRFFTVPVASSGKPELTADGERLLKGLHEGNFMLEWIGPTGNGDTAGSI</sequence>
<evidence type="ECO:0000256" key="11">
    <source>
        <dbReference type="ARBA" id="ARBA00022833"/>
    </source>
</evidence>
<dbReference type="Gene3D" id="2.40.160.120">
    <property type="match status" value="1"/>
</dbReference>
<evidence type="ECO:0000313" key="16">
    <source>
        <dbReference type="Proteomes" id="UP000002038"/>
    </source>
</evidence>
<dbReference type="CDD" id="cd17059">
    <property type="entry name" value="Ubl_OTU1"/>
    <property type="match status" value="1"/>
</dbReference>
<dbReference type="SUPFAM" id="SSF144000">
    <property type="entry name" value="Oxysterol-binding protein-like"/>
    <property type="match status" value="1"/>
</dbReference>
<evidence type="ECO:0000256" key="13">
    <source>
        <dbReference type="RuleBase" id="RU367104"/>
    </source>
</evidence>
<evidence type="ECO:0000256" key="3">
    <source>
        <dbReference type="ARBA" id="ARBA00008842"/>
    </source>
</evidence>
<keyword evidence="5" id="KW-0645">Protease</keyword>
<dbReference type="CDD" id="cd22745">
    <property type="entry name" value="OTU_OTU1"/>
    <property type="match status" value="1"/>
</dbReference>
<evidence type="ECO:0000256" key="6">
    <source>
        <dbReference type="ARBA" id="ARBA00022723"/>
    </source>
</evidence>
<keyword evidence="6" id="KW-0479">Metal-binding</keyword>
<comment type="catalytic activity">
    <reaction evidence="1 13">
        <text>Thiol-dependent hydrolysis of ester, thioester, amide, peptide and isopeptide bonds formed by the C-terminal Gly of ubiquitin (a 76-residue protein attached to proteins as an intracellular targeting signal).</text>
        <dbReference type="EC" id="3.4.19.12"/>
    </reaction>
</comment>
<dbReference type="InterPro" id="IPR037239">
    <property type="entry name" value="OSBP_sf"/>
</dbReference>
<dbReference type="Gene3D" id="3.90.70.80">
    <property type="match status" value="1"/>
</dbReference>
<evidence type="ECO:0000256" key="7">
    <source>
        <dbReference type="ARBA" id="ARBA00022771"/>
    </source>
</evidence>
<keyword evidence="10 13" id="KW-0788">Thiol protease</keyword>
<evidence type="ECO:0000256" key="10">
    <source>
        <dbReference type="ARBA" id="ARBA00022807"/>
    </source>
</evidence>
<dbReference type="InterPro" id="IPR018494">
    <property type="entry name" value="Oxysterol-bd_CS"/>
</dbReference>
<dbReference type="VEuPathDB" id="FungiDB:BDBG_17926"/>